<dbReference type="Pfam" id="PF01408">
    <property type="entry name" value="GFO_IDH_MocA"/>
    <property type="match status" value="1"/>
</dbReference>
<evidence type="ECO:0000256" key="2">
    <source>
        <dbReference type="ARBA" id="ARBA00023002"/>
    </source>
</evidence>
<evidence type="ECO:0000313" key="5">
    <source>
        <dbReference type="EMBL" id="GII77826.1"/>
    </source>
</evidence>
<dbReference type="EMBL" id="BOOU01000041">
    <property type="protein sequence ID" value="GII77826.1"/>
    <property type="molecule type" value="Genomic_DNA"/>
</dbReference>
<dbReference type="PANTHER" id="PTHR22604">
    <property type="entry name" value="OXIDOREDUCTASES"/>
    <property type="match status" value="1"/>
</dbReference>
<dbReference type="AlphaFoldDB" id="A0A919R139"/>
<feature type="domain" description="Gfo/Idh/MocA-like oxidoreductase N-terminal" evidence="3">
    <location>
        <begin position="15"/>
        <end position="125"/>
    </location>
</feature>
<evidence type="ECO:0000256" key="1">
    <source>
        <dbReference type="ARBA" id="ARBA00010928"/>
    </source>
</evidence>
<dbReference type="Pfam" id="PF22725">
    <property type="entry name" value="GFO_IDH_MocA_C3"/>
    <property type="match status" value="1"/>
</dbReference>
<evidence type="ECO:0000259" key="3">
    <source>
        <dbReference type="Pfam" id="PF01408"/>
    </source>
</evidence>
<reference evidence="5" key="1">
    <citation type="submission" date="2021-01" db="EMBL/GenBank/DDBJ databases">
        <title>Whole genome shotgun sequence of Sphaerisporangium rufum NBRC 109079.</title>
        <authorList>
            <person name="Komaki H."/>
            <person name="Tamura T."/>
        </authorList>
    </citation>
    <scope>NUCLEOTIDE SEQUENCE</scope>
    <source>
        <strain evidence="5">NBRC 109079</strain>
    </source>
</reference>
<dbReference type="PANTHER" id="PTHR22604:SF105">
    <property type="entry name" value="TRANS-1,2-DIHYDROBENZENE-1,2-DIOL DEHYDROGENASE"/>
    <property type="match status" value="1"/>
</dbReference>
<comment type="caution">
    <text evidence="5">The sequence shown here is derived from an EMBL/GenBank/DDBJ whole genome shotgun (WGS) entry which is preliminary data.</text>
</comment>
<protein>
    <submittedName>
        <fullName evidence="5">Oxidoreductase</fullName>
    </submittedName>
</protein>
<keyword evidence="2" id="KW-0560">Oxidoreductase</keyword>
<dbReference type="InterPro" id="IPR036291">
    <property type="entry name" value="NAD(P)-bd_dom_sf"/>
</dbReference>
<evidence type="ECO:0000313" key="6">
    <source>
        <dbReference type="Proteomes" id="UP000655287"/>
    </source>
</evidence>
<dbReference type="InterPro" id="IPR000683">
    <property type="entry name" value="Gfo/Idh/MocA-like_OxRdtase_N"/>
</dbReference>
<dbReference type="InterPro" id="IPR055170">
    <property type="entry name" value="GFO_IDH_MocA-like_dom"/>
</dbReference>
<evidence type="ECO:0000259" key="4">
    <source>
        <dbReference type="Pfam" id="PF22725"/>
    </source>
</evidence>
<name>A0A919R139_9ACTN</name>
<dbReference type="Gene3D" id="3.40.50.720">
    <property type="entry name" value="NAD(P)-binding Rossmann-like Domain"/>
    <property type="match status" value="1"/>
</dbReference>
<dbReference type="SUPFAM" id="SSF55347">
    <property type="entry name" value="Glyceraldehyde-3-phosphate dehydrogenase-like, C-terminal domain"/>
    <property type="match status" value="1"/>
</dbReference>
<dbReference type="GO" id="GO:0016491">
    <property type="term" value="F:oxidoreductase activity"/>
    <property type="evidence" value="ECO:0007669"/>
    <property type="project" value="UniProtKB-KW"/>
</dbReference>
<organism evidence="5 6">
    <name type="scientific">Sphaerisporangium rufum</name>
    <dbReference type="NCBI Taxonomy" id="1381558"/>
    <lineage>
        <taxon>Bacteria</taxon>
        <taxon>Bacillati</taxon>
        <taxon>Actinomycetota</taxon>
        <taxon>Actinomycetes</taxon>
        <taxon>Streptosporangiales</taxon>
        <taxon>Streptosporangiaceae</taxon>
        <taxon>Sphaerisporangium</taxon>
    </lineage>
</organism>
<proteinExistence type="inferred from homology"/>
<accession>A0A919R139</accession>
<dbReference type="InterPro" id="IPR050984">
    <property type="entry name" value="Gfo/Idh/MocA_domain"/>
</dbReference>
<dbReference type="RefSeq" id="WP_203984840.1">
    <property type="nucleotide sequence ID" value="NZ_BOOU01000041.1"/>
</dbReference>
<dbReference type="Proteomes" id="UP000655287">
    <property type="component" value="Unassembled WGS sequence"/>
</dbReference>
<keyword evidence="6" id="KW-1185">Reference proteome</keyword>
<gene>
    <name evidence="5" type="ORF">Sru01_28080</name>
</gene>
<feature type="domain" description="GFO/IDH/MocA-like oxidoreductase" evidence="4">
    <location>
        <begin position="137"/>
        <end position="250"/>
    </location>
</feature>
<sequence length="331" mass="35070">MTDTAPPVRLGLACTGWIADWAIHRPIRDGSPAVVAFAASRDAARARRYARAWSVPAAGGWADLLARDDVDAVYLATPNATHLPLALDAVRAGKHVLCEKPLGRDPALVAALLAEARRRRVIVREAFHYRAHPAVAAALAAVRDGAVGAVRRIDVRFGWRLERPGDIRLSAALDGGAVMDVGCYGVDLVRHLTAAPVEVTGARAEIGRTGVDLTGVVALRSGPVRARLWASLRAAGPVCAARVTGSRGTLGLRAPFLPVLPGGAAPVRRFAARWSPRAGAPDPVPGSDTSYRYQLDAFARDVAAGRWEADDGITDRARALAQVRARITGER</sequence>
<comment type="similarity">
    <text evidence="1">Belongs to the Gfo/Idh/MocA family.</text>
</comment>
<dbReference type="SUPFAM" id="SSF51735">
    <property type="entry name" value="NAD(P)-binding Rossmann-fold domains"/>
    <property type="match status" value="1"/>
</dbReference>
<dbReference type="Gene3D" id="3.30.360.10">
    <property type="entry name" value="Dihydrodipicolinate Reductase, domain 2"/>
    <property type="match status" value="1"/>
</dbReference>
<dbReference type="GO" id="GO:0000166">
    <property type="term" value="F:nucleotide binding"/>
    <property type="evidence" value="ECO:0007669"/>
    <property type="project" value="InterPro"/>
</dbReference>